<evidence type="ECO:0000313" key="1">
    <source>
        <dbReference type="EMBL" id="PHT35856.1"/>
    </source>
</evidence>
<reference evidence="2" key="2">
    <citation type="journal article" date="2017" name="J. Anim. Genet.">
        <title>Multiple reference genome sequences of hot pepper reveal the massive evolution of plant disease resistance genes by retroduplication.</title>
        <authorList>
            <person name="Kim S."/>
            <person name="Park J."/>
            <person name="Yeom S.-I."/>
            <person name="Kim Y.-M."/>
            <person name="Seo E."/>
            <person name="Kim K.-T."/>
            <person name="Kim M.-S."/>
            <person name="Lee J.M."/>
            <person name="Cheong K."/>
            <person name="Shin H.-S."/>
            <person name="Kim S.-B."/>
            <person name="Han K."/>
            <person name="Lee J."/>
            <person name="Park M."/>
            <person name="Lee H.-A."/>
            <person name="Lee H.-Y."/>
            <person name="Lee Y."/>
            <person name="Oh S."/>
            <person name="Lee J.H."/>
            <person name="Choi E."/>
            <person name="Choi E."/>
            <person name="Lee S.E."/>
            <person name="Jeon J."/>
            <person name="Kim H."/>
            <person name="Choi G."/>
            <person name="Song H."/>
            <person name="Lee J."/>
            <person name="Lee S.-C."/>
            <person name="Kwon J.-K."/>
            <person name="Lee H.-Y."/>
            <person name="Koo N."/>
            <person name="Hong Y."/>
            <person name="Kim R.W."/>
            <person name="Kang W.-H."/>
            <person name="Huh J.H."/>
            <person name="Kang B.-C."/>
            <person name="Yang T.-J."/>
            <person name="Lee Y.-H."/>
            <person name="Bennetzen J.L."/>
            <person name="Choi D."/>
        </authorList>
    </citation>
    <scope>NUCLEOTIDE SEQUENCE [LARGE SCALE GENOMIC DNA]</scope>
    <source>
        <strain evidence="2">cv. PBC81</strain>
    </source>
</reference>
<gene>
    <name evidence="1" type="ORF">CQW23_23556</name>
</gene>
<protein>
    <submittedName>
        <fullName evidence="1">Uncharacterized protein</fullName>
    </submittedName>
</protein>
<name>A0A2G2VSB4_CAPBA</name>
<evidence type="ECO:0000313" key="2">
    <source>
        <dbReference type="Proteomes" id="UP000224567"/>
    </source>
</evidence>
<accession>A0A2G2VSB4</accession>
<dbReference type="AlphaFoldDB" id="A0A2G2VSB4"/>
<reference evidence="1 2" key="1">
    <citation type="journal article" date="2017" name="Genome Biol.">
        <title>New reference genome sequences of hot pepper reveal the massive evolution of plant disease-resistance genes by retroduplication.</title>
        <authorList>
            <person name="Kim S."/>
            <person name="Park J."/>
            <person name="Yeom S.I."/>
            <person name="Kim Y.M."/>
            <person name="Seo E."/>
            <person name="Kim K.T."/>
            <person name="Kim M.S."/>
            <person name="Lee J.M."/>
            <person name="Cheong K."/>
            <person name="Shin H.S."/>
            <person name="Kim S.B."/>
            <person name="Han K."/>
            <person name="Lee J."/>
            <person name="Park M."/>
            <person name="Lee H.A."/>
            <person name="Lee H.Y."/>
            <person name="Lee Y."/>
            <person name="Oh S."/>
            <person name="Lee J.H."/>
            <person name="Choi E."/>
            <person name="Choi E."/>
            <person name="Lee S.E."/>
            <person name="Jeon J."/>
            <person name="Kim H."/>
            <person name="Choi G."/>
            <person name="Song H."/>
            <person name="Lee J."/>
            <person name="Lee S.C."/>
            <person name="Kwon J.K."/>
            <person name="Lee H.Y."/>
            <person name="Koo N."/>
            <person name="Hong Y."/>
            <person name="Kim R.W."/>
            <person name="Kang W.H."/>
            <person name="Huh J.H."/>
            <person name="Kang B.C."/>
            <person name="Yang T.J."/>
            <person name="Lee Y.H."/>
            <person name="Bennetzen J.L."/>
            <person name="Choi D."/>
        </authorList>
    </citation>
    <scope>NUCLEOTIDE SEQUENCE [LARGE SCALE GENOMIC DNA]</scope>
    <source>
        <strain evidence="2">cv. PBC81</strain>
    </source>
</reference>
<sequence length="103" mass="11923">MSDYDGLVECRDDSDVRDMIFSYRMHKRKSIENYTLPKDCDITISVSFEESILRNDASEEVVVMEEHDSPNTTGPKVVERKTRGPTRCVKIINLQEEACPRPR</sequence>
<dbReference type="OrthoDB" id="1305134at2759"/>
<proteinExistence type="predicted"/>
<keyword evidence="2" id="KW-1185">Reference proteome</keyword>
<comment type="caution">
    <text evidence="1">The sequence shown here is derived from an EMBL/GenBank/DDBJ whole genome shotgun (WGS) entry which is preliminary data.</text>
</comment>
<organism evidence="1 2">
    <name type="scientific">Capsicum baccatum</name>
    <name type="common">Peruvian pepper</name>
    <dbReference type="NCBI Taxonomy" id="33114"/>
    <lineage>
        <taxon>Eukaryota</taxon>
        <taxon>Viridiplantae</taxon>
        <taxon>Streptophyta</taxon>
        <taxon>Embryophyta</taxon>
        <taxon>Tracheophyta</taxon>
        <taxon>Spermatophyta</taxon>
        <taxon>Magnoliopsida</taxon>
        <taxon>eudicotyledons</taxon>
        <taxon>Gunneridae</taxon>
        <taxon>Pentapetalae</taxon>
        <taxon>asterids</taxon>
        <taxon>lamiids</taxon>
        <taxon>Solanales</taxon>
        <taxon>Solanaceae</taxon>
        <taxon>Solanoideae</taxon>
        <taxon>Capsiceae</taxon>
        <taxon>Capsicum</taxon>
    </lineage>
</organism>
<dbReference type="Proteomes" id="UP000224567">
    <property type="component" value="Unassembled WGS sequence"/>
</dbReference>
<dbReference type="EMBL" id="MLFT02000010">
    <property type="protein sequence ID" value="PHT35856.1"/>
    <property type="molecule type" value="Genomic_DNA"/>
</dbReference>